<dbReference type="EMBL" id="BMHK01000002">
    <property type="protein sequence ID" value="GGB88695.1"/>
    <property type="molecule type" value="Genomic_DNA"/>
</dbReference>
<sequence length="134" mass="14397">MKRLALAALIGGISTVFTVPAHGERAALAMLDQLDSGAWELRQIGHAGVSRSICLDNGRKLIQLEHPGAVCSSVIVEDKPNEVTVQYTCRGKGYGRTHIRRETNALVQIDSQGIVDGRPFAFAAEGRRVGGCRS</sequence>
<name>A0A916X3Z2_9SPHN</name>
<evidence type="ECO:0008006" key="3">
    <source>
        <dbReference type="Google" id="ProtNLM"/>
    </source>
</evidence>
<dbReference type="Proteomes" id="UP000608154">
    <property type="component" value="Unassembled WGS sequence"/>
</dbReference>
<dbReference type="AlphaFoldDB" id="A0A916X3Z2"/>
<protein>
    <recommendedName>
        <fullName evidence="3">DUF3617 family protein</fullName>
    </recommendedName>
</protein>
<organism evidence="1 2">
    <name type="scientific">Novosphingobium endophyticum</name>
    <dbReference type="NCBI Taxonomy" id="1955250"/>
    <lineage>
        <taxon>Bacteria</taxon>
        <taxon>Pseudomonadati</taxon>
        <taxon>Pseudomonadota</taxon>
        <taxon>Alphaproteobacteria</taxon>
        <taxon>Sphingomonadales</taxon>
        <taxon>Sphingomonadaceae</taxon>
        <taxon>Novosphingobium</taxon>
    </lineage>
</organism>
<proteinExistence type="predicted"/>
<comment type="caution">
    <text evidence="1">The sequence shown here is derived from an EMBL/GenBank/DDBJ whole genome shotgun (WGS) entry which is preliminary data.</text>
</comment>
<reference evidence="1" key="1">
    <citation type="journal article" date="2014" name="Int. J. Syst. Evol. Microbiol.">
        <title>Complete genome sequence of Corynebacterium casei LMG S-19264T (=DSM 44701T), isolated from a smear-ripened cheese.</title>
        <authorList>
            <consortium name="US DOE Joint Genome Institute (JGI-PGF)"/>
            <person name="Walter F."/>
            <person name="Albersmeier A."/>
            <person name="Kalinowski J."/>
            <person name="Ruckert C."/>
        </authorList>
    </citation>
    <scope>NUCLEOTIDE SEQUENCE</scope>
    <source>
        <strain evidence="1">CGMCC 1.15095</strain>
    </source>
</reference>
<reference evidence="1" key="2">
    <citation type="submission" date="2020-09" db="EMBL/GenBank/DDBJ databases">
        <authorList>
            <person name="Sun Q."/>
            <person name="Zhou Y."/>
        </authorList>
    </citation>
    <scope>NUCLEOTIDE SEQUENCE</scope>
    <source>
        <strain evidence="1">CGMCC 1.15095</strain>
    </source>
</reference>
<keyword evidence="2" id="KW-1185">Reference proteome</keyword>
<accession>A0A916X3Z2</accession>
<dbReference type="RefSeq" id="WP_188767750.1">
    <property type="nucleotide sequence ID" value="NZ_BMHK01000002.1"/>
</dbReference>
<gene>
    <name evidence="1" type="ORF">GCM10011494_03730</name>
</gene>
<evidence type="ECO:0000313" key="2">
    <source>
        <dbReference type="Proteomes" id="UP000608154"/>
    </source>
</evidence>
<evidence type="ECO:0000313" key="1">
    <source>
        <dbReference type="EMBL" id="GGB88695.1"/>
    </source>
</evidence>